<evidence type="ECO:0000259" key="1">
    <source>
        <dbReference type="Pfam" id="PF12728"/>
    </source>
</evidence>
<keyword evidence="3" id="KW-1185">Reference proteome</keyword>
<dbReference type="InterPro" id="IPR009061">
    <property type="entry name" value="DNA-bd_dom_put_sf"/>
</dbReference>
<dbReference type="EMBL" id="VLNT01000001">
    <property type="protein sequence ID" value="TSD68088.1"/>
    <property type="molecule type" value="Genomic_DNA"/>
</dbReference>
<dbReference type="AlphaFoldDB" id="A0A554SP46"/>
<reference evidence="2 3" key="1">
    <citation type="submission" date="2019-07" db="EMBL/GenBank/DDBJ databases">
        <authorList>
            <person name="Zhao L.H."/>
        </authorList>
    </citation>
    <scope>NUCLEOTIDE SEQUENCE [LARGE SCALE GENOMIC DNA]</scope>
    <source>
        <strain evidence="2 3">Co35</strain>
    </source>
</reference>
<accession>A0A554SP46</accession>
<dbReference type="Gene3D" id="1.10.10.10">
    <property type="entry name" value="Winged helix-like DNA-binding domain superfamily/Winged helix DNA-binding domain"/>
    <property type="match status" value="1"/>
</dbReference>
<dbReference type="Pfam" id="PF12728">
    <property type="entry name" value="HTH_17"/>
    <property type="match status" value="1"/>
</dbReference>
<dbReference type="Proteomes" id="UP000316988">
    <property type="component" value="Unassembled WGS sequence"/>
</dbReference>
<dbReference type="InterPro" id="IPR041657">
    <property type="entry name" value="HTH_17"/>
</dbReference>
<proteinExistence type="predicted"/>
<dbReference type="RefSeq" id="WP_143911035.1">
    <property type="nucleotide sequence ID" value="NZ_VLNT01000001.1"/>
</dbReference>
<sequence length="58" mass="6596">MSALLTPEQVSDLLGVKTQTLAQWRWRKTGPKFQKVGRLVRYSPEDVDQWLHEGGVAS</sequence>
<dbReference type="SUPFAM" id="SSF46955">
    <property type="entry name" value="Putative DNA-binding domain"/>
    <property type="match status" value="1"/>
</dbReference>
<organism evidence="2 3">
    <name type="scientific">Aeromicrobium piscarium</name>
    <dbReference type="NCBI Taxonomy" id="2590901"/>
    <lineage>
        <taxon>Bacteria</taxon>
        <taxon>Bacillati</taxon>
        <taxon>Actinomycetota</taxon>
        <taxon>Actinomycetes</taxon>
        <taxon>Propionibacteriales</taxon>
        <taxon>Nocardioidaceae</taxon>
        <taxon>Aeromicrobium</taxon>
    </lineage>
</organism>
<comment type="caution">
    <text evidence="2">The sequence shown here is derived from an EMBL/GenBank/DDBJ whole genome shotgun (WGS) entry which is preliminary data.</text>
</comment>
<evidence type="ECO:0000313" key="2">
    <source>
        <dbReference type="EMBL" id="TSD68088.1"/>
    </source>
</evidence>
<evidence type="ECO:0000313" key="3">
    <source>
        <dbReference type="Proteomes" id="UP000316988"/>
    </source>
</evidence>
<feature type="domain" description="Helix-turn-helix" evidence="1">
    <location>
        <begin position="4"/>
        <end position="53"/>
    </location>
</feature>
<dbReference type="InterPro" id="IPR036388">
    <property type="entry name" value="WH-like_DNA-bd_sf"/>
</dbReference>
<dbReference type="OrthoDB" id="4330189at2"/>
<protein>
    <submittedName>
        <fullName evidence="2">Helix-turn-helix domain-containing protein</fullName>
    </submittedName>
</protein>
<gene>
    <name evidence="2" type="ORF">FNM00_00390</name>
</gene>
<name>A0A554SP46_9ACTN</name>